<feature type="domain" description="Helicase C-terminal" evidence="11">
    <location>
        <begin position="280"/>
        <end position="433"/>
    </location>
</feature>
<keyword evidence="7" id="KW-0234">DNA repair</keyword>
<dbReference type="OrthoDB" id="9774462at2"/>
<dbReference type="Pfam" id="PF19306">
    <property type="entry name" value="WHD_Lhr"/>
    <property type="match status" value="1"/>
</dbReference>
<evidence type="ECO:0000256" key="9">
    <source>
        <dbReference type="SAM" id="MobiDB-lite"/>
    </source>
</evidence>
<dbReference type="Gene3D" id="3.40.50.300">
    <property type="entry name" value="P-loop containing nucleotide triphosphate hydrolases"/>
    <property type="match status" value="2"/>
</dbReference>
<dbReference type="GO" id="GO:0003677">
    <property type="term" value="F:DNA binding"/>
    <property type="evidence" value="ECO:0007669"/>
    <property type="project" value="UniProtKB-KW"/>
</dbReference>
<dbReference type="EMBL" id="SIHI01000059">
    <property type="protein sequence ID" value="TWT39926.1"/>
    <property type="molecule type" value="Genomic_DNA"/>
</dbReference>
<keyword evidence="6" id="KW-0238">DNA-binding</keyword>
<protein>
    <submittedName>
        <fullName evidence="12">DEAD-box ATP-dependent RNA helicase CshA</fullName>
        <ecNumber evidence="12">3.6.4.13</ecNumber>
    </submittedName>
</protein>
<dbReference type="PANTHER" id="PTHR47962">
    <property type="entry name" value="ATP-DEPENDENT HELICASE LHR-RELATED-RELATED"/>
    <property type="match status" value="1"/>
</dbReference>
<dbReference type="RefSeq" id="WP_146512340.1">
    <property type="nucleotide sequence ID" value="NZ_SIHI01000059.1"/>
</dbReference>
<dbReference type="PANTHER" id="PTHR47962:SF5">
    <property type="entry name" value="ATP-DEPENDENT HELICASE LHR-RELATED"/>
    <property type="match status" value="1"/>
</dbReference>
<dbReference type="InterPro" id="IPR052511">
    <property type="entry name" value="ATP-dep_Helicase"/>
</dbReference>
<dbReference type="Proteomes" id="UP000317243">
    <property type="component" value="Unassembled WGS sequence"/>
</dbReference>
<sequence length="1530" mass="172399">MQQQRLWEEDTLSQFHPVIQDWFRSRFAGPTDPQRSGWPHIAKGDHTLIAAPTGSGKTLTAFLAIIDRLFRMSLSGEMEPELHVIYLSPLRALSNDMEKNLTAPLEEIYELARRQGLDVSPISVRLRTGDTPSHRRAAMTKKPPHILVTTPESLFLLLTAERSREILRSVRTVIIDEIHALVRDKRGSHLALSLERLEALATFPLQRIGLSATQKPISRMAEFLIGQRASNFEEESSGEPELKDLNCQIVDVGHQRDLDLGIETPPSELSAVCSHEQWAEVNSRLVELIQNHRSTLIFVNTRRLAERVTHQLTELLGEDAVASHHGSLSKEIRHSTEQRLKSGELKAVVATASLELGIDVGFIDLVIQLGSPRSIAAFLQRIGRSGHALGLVPKGRLFALTRDELVECMALFRAIRAGRLDVTPIPEAPLDILAQQIVGEVANQEWDIDDLFNCFRRAWPYQKLTREKYQEVLQILSTGVTDQSGRGRALIHFDHVNRRIKGRKAARLIAMNNSGAIGETDLLRVVLEDENTVVGTVDEEFGIESSAGDIFLLGNSSWRIQRLRGNDLIVSDAHGAPPTIPFWRGEAPGRTIELSEEISNLREELEEKLIAVDRSATDVVSKSSDQDRPDRYQPIVDWLVSETHCDESAAWQTVMYIAAQRAAVGVIPTTRKVVFERFFDESGGMQLVVHAPFGGRINRAWGLSFRKRFCRSFDFELQASADDDGFILSLGPQHSFPIESLFPMMRPDNAQNLLEQALLVDPTFHLRWRWNVTRSLFVDRMRNGKKVPPALQRFRSEDLLTAVFPKLTGCQENITGDHEIPSHPLVQQTMEDCLREALDIEGLVDVLERVDRDEITYVGRDTREPSPFAYELLNANPYAFLDGGEVQERRARAVATRRSLSIDSVRDLGKLDPEAIRAVVAEVQPLIRNEDELHDALVTRFLVPVDDRNERWVRQFCFRTDEHQELIEDLADQSRIVKIESEEGLRAWVPVECWPAVQLLWPNFQTENSVAVPSTVRQQWNESEALVAVLRGFVETSGPVTAVEIADVLHLPVSRVMGGLIALEGEGIVLRGRFLNYDPDLDSDSVEIEWCHRRLLARIHRRTISGLRKEIEAVSPAVYQKFLERHHGATKGHQRTGTDGVFEAIAQLQGIDLPAASWEESVLPQRIAEYQPAWLDELCLSGEIGWGRLGAAAKKKTAGRPMASVTKAVPVSIFLREDVDWLSDSKAERDLETLSDSAKEIVGLLQTRGALFARDLLELTNHLPTQLDDYLGELVSHGWITADGFSGLRKLTQTRAEVKTSRRRPSRQRQRQATTQVGRWTLCETADPQETDGKSDDTAISRDELVEQWAWQLIRRWGVVFRELVLRESLAPQWWELLRVFRRLEARGEIRGGRFVSGVGGEQFALGEAIRELRTLRSDESEPQLTVFSAADPLNLTGVIGPGKRIPALAGNRIATLNGSIVATKKSDEVWMAETLSESDRQQIAMEFGLIRKSNSTDRQRMTDRQEGARKRSTRKRKRPDSGIPKPFPF</sequence>
<dbReference type="CDD" id="cd18796">
    <property type="entry name" value="SF2_C_LHR"/>
    <property type="match status" value="1"/>
</dbReference>
<keyword evidence="8" id="KW-0413">Isomerase</keyword>
<dbReference type="Pfam" id="PF08494">
    <property type="entry name" value="DEAD_assoc"/>
    <property type="match status" value="1"/>
</dbReference>
<keyword evidence="13" id="KW-1185">Reference proteome</keyword>
<evidence type="ECO:0000256" key="5">
    <source>
        <dbReference type="ARBA" id="ARBA00022840"/>
    </source>
</evidence>
<organism evidence="12 13">
    <name type="scientific">Thalassoglobus neptunius</name>
    <dbReference type="NCBI Taxonomy" id="1938619"/>
    <lineage>
        <taxon>Bacteria</taxon>
        <taxon>Pseudomonadati</taxon>
        <taxon>Planctomycetota</taxon>
        <taxon>Planctomycetia</taxon>
        <taxon>Planctomycetales</taxon>
        <taxon>Planctomycetaceae</taxon>
        <taxon>Thalassoglobus</taxon>
    </lineage>
</organism>
<dbReference type="GO" id="GO:0006281">
    <property type="term" value="P:DNA repair"/>
    <property type="evidence" value="ECO:0007669"/>
    <property type="project" value="UniProtKB-KW"/>
</dbReference>
<evidence type="ECO:0000256" key="4">
    <source>
        <dbReference type="ARBA" id="ARBA00022806"/>
    </source>
</evidence>
<dbReference type="SUPFAM" id="SSF52540">
    <property type="entry name" value="P-loop containing nucleoside triphosphate hydrolases"/>
    <property type="match status" value="1"/>
</dbReference>
<gene>
    <name evidence="12" type="primary">cshA_2</name>
    <name evidence="12" type="ORF">KOR42_50480</name>
</gene>
<evidence type="ECO:0000313" key="12">
    <source>
        <dbReference type="EMBL" id="TWT39926.1"/>
    </source>
</evidence>
<evidence type="ECO:0000259" key="11">
    <source>
        <dbReference type="PROSITE" id="PS51194"/>
    </source>
</evidence>
<dbReference type="InterPro" id="IPR055368">
    <property type="entry name" value="WH3_Lhr"/>
</dbReference>
<dbReference type="InterPro" id="IPR055367">
    <property type="entry name" value="WH4_Lhr"/>
</dbReference>
<evidence type="ECO:0000259" key="10">
    <source>
        <dbReference type="PROSITE" id="PS51192"/>
    </source>
</evidence>
<dbReference type="Pfam" id="PF00271">
    <property type="entry name" value="Helicase_C"/>
    <property type="match status" value="1"/>
</dbReference>
<proteinExistence type="predicted"/>
<feature type="compositionally biased region" description="Basic residues" evidence="9">
    <location>
        <begin position="1301"/>
        <end position="1310"/>
    </location>
</feature>
<feature type="region of interest" description="Disordered" evidence="9">
    <location>
        <begin position="1296"/>
        <end position="1338"/>
    </location>
</feature>
<dbReference type="EC" id="3.6.4.13" evidence="12"/>
<keyword evidence="1" id="KW-0547">Nucleotide-binding</keyword>
<dbReference type="InterPro" id="IPR027417">
    <property type="entry name" value="P-loop_NTPase"/>
</dbReference>
<dbReference type="CDD" id="cd17922">
    <property type="entry name" value="DEXHc_LHR-like"/>
    <property type="match status" value="1"/>
</dbReference>
<dbReference type="PROSITE" id="PS51194">
    <property type="entry name" value="HELICASE_CTER"/>
    <property type="match status" value="1"/>
</dbReference>
<dbReference type="Pfam" id="PF23235">
    <property type="entry name" value="WHD_3rd_Lhr"/>
    <property type="match status" value="1"/>
</dbReference>
<dbReference type="Pfam" id="PF00270">
    <property type="entry name" value="DEAD"/>
    <property type="match status" value="1"/>
</dbReference>
<evidence type="ECO:0000256" key="8">
    <source>
        <dbReference type="ARBA" id="ARBA00023235"/>
    </source>
</evidence>
<evidence type="ECO:0000256" key="6">
    <source>
        <dbReference type="ARBA" id="ARBA00023125"/>
    </source>
</evidence>
<dbReference type="SMART" id="SM00382">
    <property type="entry name" value="AAA"/>
    <property type="match status" value="1"/>
</dbReference>
<dbReference type="InterPro" id="IPR013701">
    <property type="entry name" value="Lhr-like_DEAD/DEAH_assoc"/>
</dbReference>
<keyword evidence="2" id="KW-0227">DNA damage</keyword>
<dbReference type="InterPro" id="IPR011545">
    <property type="entry name" value="DEAD/DEAH_box_helicase_dom"/>
</dbReference>
<reference evidence="12 13" key="1">
    <citation type="submission" date="2019-02" db="EMBL/GenBank/DDBJ databases">
        <title>Deep-cultivation of Planctomycetes and their phenomic and genomic characterization uncovers novel biology.</title>
        <authorList>
            <person name="Wiegand S."/>
            <person name="Jogler M."/>
            <person name="Boedeker C."/>
            <person name="Pinto D."/>
            <person name="Vollmers J."/>
            <person name="Rivas-Marin E."/>
            <person name="Kohn T."/>
            <person name="Peeters S.H."/>
            <person name="Heuer A."/>
            <person name="Rast P."/>
            <person name="Oberbeckmann S."/>
            <person name="Bunk B."/>
            <person name="Jeske O."/>
            <person name="Meyerdierks A."/>
            <person name="Storesund J.E."/>
            <person name="Kallscheuer N."/>
            <person name="Luecker S."/>
            <person name="Lage O.M."/>
            <person name="Pohl T."/>
            <person name="Merkel B.J."/>
            <person name="Hornburger P."/>
            <person name="Mueller R.-W."/>
            <person name="Bruemmer F."/>
            <person name="Labrenz M."/>
            <person name="Spormann A.M."/>
            <person name="Op Den Camp H."/>
            <person name="Overmann J."/>
            <person name="Amann R."/>
            <person name="Jetten M.S.M."/>
            <person name="Mascher T."/>
            <person name="Medema M.H."/>
            <person name="Devos D.P."/>
            <person name="Kaster A.-K."/>
            <person name="Ovreas L."/>
            <person name="Rohde M."/>
            <person name="Galperin M.Y."/>
            <person name="Jogler C."/>
        </authorList>
    </citation>
    <scope>NUCLEOTIDE SEQUENCE [LARGE SCALE GENOMIC DNA]</scope>
    <source>
        <strain evidence="12 13">KOR42</strain>
    </source>
</reference>
<evidence type="ECO:0000313" key="13">
    <source>
        <dbReference type="Proteomes" id="UP000317243"/>
    </source>
</evidence>
<accession>A0A5C5VMN4</accession>
<evidence type="ECO:0000256" key="2">
    <source>
        <dbReference type="ARBA" id="ARBA00022763"/>
    </source>
</evidence>
<keyword evidence="3 12" id="KW-0378">Hydrolase</keyword>
<dbReference type="InterPro" id="IPR045628">
    <property type="entry name" value="Lhr_WH_dom"/>
</dbReference>
<dbReference type="GO" id="GO:0003724">
    <property type="term" value="F:RNA helicase activity"/>
    <property type="evidence" value="ECO:0007669"/>
    <property type="project" value="UniProtKB-EC"/>
</dbReference>
<dbReference type="InterPro" id="IPR014001">
    <property type="entry name" value="Helicase_ATP-bd"/>
</dbReference>
<keyword evidence="4 12" id="KW-0347">Helicase</keyword>
<dbReference type="GO" id="GO:0016887">
    <property type="term" value="F:ATP hydrolysis activity"/>
    <property type="evidence" value="ECO:0007669"/>
    <property type="project" value="TreeGrafter"/>
</dbReference>
<evidence type="ECO:0000256" key="1">
    <source>
        <dbReference type="ARBA" id="ARBA00022741"/>
    </source>
</evidence>
<dbReference type="InterPro" id="IPR001650">
    <property type="entry name" value="Helicase_C-like"/>
</dbReference>
<evidence type="ECO:0000256" key="3">
    <source>
        <dbReference type="ARBA" id="ARBA00022801"/>
    </source>
</evidence>
<dbReference type="SMART" id="SM00490">
    <property type="entry name" value="HELICc"/>
    <property type="match status" value="1"/>
</dbReference>
<feature type="compositionally biased region" description="Basic and acidic residues" evidence="9">
    <location>
        <begin position="1495"/>
        <end position="1510"/>
    </location>
</feature>
<keyword evidence="5" id="KW-0067">ATP-binding</keyword>
<dbReference type="Pfam" id="PF23234">
    <property type="entry name" value="WHD_4th_Lhr"/>
    <property type="match status" value="1"/>
</dbReference>
<evidence type="ECO:0000256" key="7">
    <source>
        <dbReference type="ARBA" id="ARBA00023204"/>
    </source>
</evidence>
<feature type="domain" description="Helicase ATP-binding" evidence="10">
    <location>
        <begin position="38"/>
        <end position="232"/>
    </location>
</feature>
<dbReference type="SMART" id="SM00487">
    <property type="entry name" value="DEXDc"/>
    <property type="match status" value="1"/>
</dbReference>
<feature type="region of interest" description="Disordered" evidence="9">
    <location>
        <begin position="1492"/>
        <end position="1530"/>
    </location>
</feature>
<name>A0A5C5VMN4_9PLAN</name>
<dbReference type="GO" id="GO:0005524">
    <property type="term" value="F:ATP binding"/>
    <property type="evidence" value="ECO:0007669"/>
    <property type="project" value="UniProtKB-KW"/>
</dbReference>
<comment type="caution">
    <text evidence="12">The sequence shown here is derived from an EMBL/GenBank/DDBJ whole genome shotgun (WGS) entry which is preliminary data.</text>
</comment>
<dbReference type="PROSITE" id="PS51192">
    <property type="entry name" value="HELICASE_ATP_BIND_1"/>
    <property type="match status" value="1"/>
</dbReference>
<dbReference type="InterPro" id="IPR003593">
    <property type="entry name" value="AAA+_ATPase"/>
</dbReference>